<evidence type="ECO:0000313" key="4">
    <source>
        <dbReference type="Proteomes" id="UP000177610"/>
    </source>
</evidence>
<dbReference type="EMBL" id="MFEH01000007">
    <property type="protein sequence ID" value="OGE73549.1"/>
    <property type="molecule type" value="Genomic_DNA"/>
</dbReference>
<proteinExistence type="predicted"/>
<keyword evidence="2" id="KW-0812">Transmembrane</keyword>
<protein>
    <recommendedName>
        <fullName evidence="5">DUF5667 domain-containing protein</fullName>
    </recommendedName>
</protein>
<evidence type="ECO:0000256" key="1">
    <source>
        <dbReference type="SAM" id="Coils"/>
    </source>
</evidence>
<gene>
    <name evidence="3" type="ORF">A2717_02965</name>
</gene>
<evidence type="ECO:0008006" key="5">
    <source>
        <dbReference type="Google" id="ProtNLM"/>
    </source>
</evidence>
<sequence>MKWLKSKTEQGLTKLLKHGSGDFRFDPKNIRHRLMASIEQTKPHPIKHFRLNRVFKFSASFAGFVLIVSATFAFASNQVPGDKLFALNKAGESVILSLPMPAEQRAQVRDYIVDQRFEALDAVNLAPGTKSLETIKESDESLMRAVQEISKNKQKLEAKGKTKQAAKLEVILDNLQKKAADREKIIQKLEDETEDEETKARIHQHLEQIKNSREKARLEIKRFQNPESESDQILF</sequence>
<keyword evidence="1" id="KW-0175">Coiled coil</keyword>
<comment type="caution">
    <text evidence="3">The sequence shown here is derived from an EMBL/GenBank/DDBJ whole genome shotgun (WGS) entry which is preliminary data.</text>
</comment>
<keyword evidence="2" id="KW-0472">Membrane</keyword>
<reference evidence="3 4" key="1">
    <citation type="journal article" date="2016" name="Nat. Commun.">
        <title>Thousands of microbial genomes shed light on interconnected biogeochemical processes in an aquifer system.</title>
        <authorList>
            <person name="Anantharaman K."/>
            <person name="Brown C.T."/>
            <person name="Hug L.A."/>
            <person name="Sharon I."/>
            <person name="Castelle C.J."/>
            <person name="Probst A.J."/>
            <person name="Thomas B.C."/>
            <person name="Singh A."/>
            <person name="Wilkins M.J."/>
            <person name="Karaoz U."/>
            <person name="Brodie E.L."/>
            <person name="Williams K.H."/>
            <person name="Hubbard S.S."/>
            <person name="Banfield J.F."/>
        </authorList>
    </citation>
    <scope>NUCLEOTIDE SEQUENCE [LARGE SCALE GENOMIC DNA]</scope>
</reference>
<organism evidence="3 4">
    <name type="scientific">Candidatus Doudnabacteria bacterium RIFCSPHIGHO2_01_FULL_41_86</name>
    <dbReference type="NCBI Taxonomy" id="1817821"/>
    <lineage>
        <taxon>Bacteria</taxon>
        <taxon>Candidatus Doudnaibacteriota</taxon>
    </lineage>
</organism>
<keyword evidence="2" id="KW-1133">Transmembrane helix</keyword>
<evidence type="ECO:0000313" key="3">
    <source>
        <dbReference type="EMBL" id="OGE73549.1"/>
    </source>
</evidence>
<accession>A0A1F5N7C7</accession>
<dbReference type="AlphaFoldDB" id="A0A1F5N7C7"/>
<feature type="transmembrane region" description="Helical" evidence="2">
    <location>
        <begin position="54"/>
        <end position="75"/>
    </location>
</feature>
<dbReference type="STRING" id="1817821.A2717_02965"/>
<dbReference type="Proteomes" id="UP000177610">
    <property type="component" value="Unassembled WGS sequence"/>
</dbReference>
<evidence type="ECO:0000256" key="2">
    <source>
        <dbReference type="SAM" id="Phobius"/>
    </source>
</evidence>
<feature type="coiled-coil region" evidence="1">
    <location>
        <begin position="139"/>
        <end position="206"/>
    </location>
</feature>
<name>A0A1F5N7C7_9BACT</name>